<comment type="caution">
    <text evidence="1">The sequence shown here is derived from an EMBL/GenBank/DDBJ whole genome shotgun (WGS) entry which is preliminary data.</text>
</comment>
<gene>
    <name evidence="1" type="ORF">PsorP6_011032</name>
</gene>
<sequence length="100" mass="11103">MQLFSTLSALTVAVVTMALVLAEQEAYLKLRIGHKFTVNAVGKQCAYDNCVDPSMYPCAKSVCVRVNYTYGYCSDNPKDMSTPQDLNDPKLKCPRPNPYS</sequence>
<name>A0ACC0VW15_9STRA</name>
<dbReference type="Proteomes" id="UP001163321">
    <property type="component" value="Chromosome 6"/>
</dbReference>
<reference evidence="1 2" key="1">
    <citation type="journal article" date="2022" name="bioRxiv">
        <title>The genome of the oomycete Peronosclerospora sorghi, a cosmopolitan pathogen of maize and sorghum, is inflated with dispersed pseudogenes.</title>
        <authorList>
            <person name="Fletcher K."/>
            <person name="Martin F."/>
            <person name="Isakeit T."/>
            <person name="Cavanaugh K."/>
            <person name="Magill C."/>
            <person name="Michelmore R."/>
        </authorList>
    </citation>
    <scope>NUCLEOTIDE SEQUENCE [LARGE SCALE GENOMIC DNA]</scope>
    <source>
        <strain evidence="1">P6</strain>
    </source>
</reference>
<evidence type="ECO:0000313" key="2">
    <source>
        <dbReference type="Proteomes" id="UP001163321"/>
    </source>
</evidence>
<dbReference type="EMBL" id="CM047585">
    <property type="protein sequence ID" value="KAI9910560.1"/>
    <property type="molecule type" value="Genomic_DNA"/>
</dbReference>
<proteinExistence type="predicted"/>
<evidence type="ECO:0000313" key="1">
    <source>
        <dbReference type="EMBL" id="KAI9910560.1"/>
    </source>
</evidence>
<keyword evidence="2" id="KW-1185">Reference proteome</keyword>
<accession>A0ACC0VW15</accession>
<protein>
    <submittedName>
        <fullName evidence="1">Uncharacterized protein</fullName>
    </submittedName>
</protein>
<organism evidence="1 2">
    <name type="scientific">Peronosclerospora sorghi</name>
    <dbReference type="NCBI Taxonomy" id="230839"/>
    <lineage>
        <taxon>Eukaryota</taxon>
        <taxon>Sar</taxon>
        <taxon>Stramenopiles</taxon>
        <taxon>Oomycota</taxon>
        <taxon>Peronosporomycetes</taxon>
        <taxon>Peronosporales</taxon>
        <taxon>Peronosporaceae</taxon>
        <taxon>Peronosclerospora</taxon>
    </lineage>
</organism>